<protein>
    <submittedName>
        <fullName evidence="1">VOC family protein</fullName>
    </submittedName>
</protein>
<dbReference type="Gene3D" id="3.10.180.10">
    <property type="entry name" value="2,3-Dihydroxybiphenyl 1,2-Dioxygenase, domain 1"/>
    <property type="match status" value="1"/>
</dbReference>
<name>A0ABU8S1L6_9SPHN</name>
<evidence type="ECO:0000313" key="2">
    <source>
        <dbReference type="Proteomes" id="UP001361239"/>
    </source>
</evidence>
<dbReference type="Pfam" id="PF13669">
    <property type="entry name" value="Glyoxalase_4"/>
    <property type="match status" value="1"/>
</dbReference>
<gene>
    <name evidence="1" type="ORF">WG901_21510</name>
</gene>
<sequence>MSSVFGPIRQIGFMSRDIDRSMRHFVDTWGVGPWYVLRNLPIPMRYKGEQTDLVVSIAMANCGDLQLEIVMQHNDAPSLYRDSLARTPDLHVQHVAVWAEDPAAVEAGAREKGWRSVFETLAPPGRSVFMIHPDAPEVCIEVSDCDPFKDTARDAIKQIASTWDGTEPVRDGLPNAPE</sequence>
<accession>A0ABU8S1L6</accession>
<evidence type="ECO:0000313" key="1">
    <source>
        <dbReference type="EMBL" id="MEJ5979245.1"/>
    </source>
</evidence>
<organism evidence="1 2">
    <name type="scientific">Novosphingobium anseongense</name>
    <dbReference type="NCBI Taxonomy" id="3133436"/>
    <lineage>
        <taxon>Bacteria</taxon>
        <taxon>Pseudomonadati</taxon>
        <taxon>Pseudomonadota</taxon>
        <taxon>Alphaproteobacteria</taxon>
        <taxon>Sphingomonadales</taxon>
        <taxon>Sphingomonadaceae</taxon>
        <taxon>Novosphingobium</taxon>
    </lineage>
</organism>
<dbReference type="RefSeq" id="WP_339589184.1">
    <property type="nucleotide sequence ID" value="NZ_JBBHJZ010000006.1"/>
</dbReference>
<reference evidence="1 2" key="1">
    <citation type="submission" date="2024-03" db="EMBL/GenBank/DDBJ databases">
        <authorList>
            <person name="Jo J.-H."/>
        </authorList>
    </citation>
    <scope>NUCLEOTIDE SEQUENCE [LARGE SCALE GENOMIC DNA]</scope>
    <source>
        <strain evidence="1 2">PS1R-30</strain>
    </source>
</reference>
<dbReference type="EMBL" id="JBBHJZ010000006">
    <property type="protein sequence ID" value="MEJ5979245.1"/>
    <property type="molecule type" value="Genomic_DNA"/>
</dbReference>
<comment type="caution">
    <text evidence="1">The sequence shown here is derived from an EMBL/GenBank/DDBJ whole genome shotgun (WGS) entry which is preliminary data.</text>
</comment>
<dbReference type="SUPFAM" id="SSF54593">
    <property type="entry name" value="Glyoxalase/Bleomycin resistance protein/Dihydroxybiphenyl dioxygenase"/>
    <property type="match status" value="1"/>
</dbReference>
<dbReference type="Proteomes" id="UP001361239">
    <property type="component" value="Unassembled WGS sequence"/>
</dbReference>
<dbReference type="InterPro" id="IPR029068">
    <property type="entry name" value="Glyas_Bleomycin-R_OHBP_Dase"/>
</dbReference>
<keyword evidence="2" id="KW-1185">Reference proteome</keyword>
<proteinExistence type="predicted"/>